<evidence type="ECO:0000313" key="2">
    <source>
        <dbReference type="EMBL" id="OHU96074.1"/>
    </source>
</evidence>
<dbReference type="PANTHER" id="PTHR36151:SF3">
    <property type="entry name" value="ER-BOUND OXYGENASE MPAB_MPAB'_RUBBER OXYGENASE CATALYTIC DOMAIN-CONTAINING PROTEIN"/>
    <property type="match status" value="1"/>
</dbReference>
<keyword evidence="3" id="KW-1185">Reference proteome</keyword>
<accession>A0A1S1N9H1</accession>
<name>A0A1S1N9H1_9MYCO</name>
<proteinExistence type="predicted"/>
<dbReference type="InterPro" id="IPR018713">
    <property type="entry name" value="MPAB/Lcp_cat_dom"/>
</dbReference>
<evidence type="ECO:0000259" key="1">
    <source>
        <dbReference type="Pfam" id="PF09995"/>
    </source>
</evidence>
<feature type="domain" description="ER-bound oxygenase mpaB/mpaB'/Rubber oxygenase catalytic" evidence="1">
    <location>
        <begin position="38"/>
        <end position="265"/>
    </location>
</feature>
<dbReference type="Proteomes" id="UP000179734">
    <property type="component" value="Unassembled WGS sequence"/>
</dbReference>
<dbReference type="PANTHER" id="PTHR36151">
    <property type="entry name" value="BLR2777 PROTEIN"/>
    <property type="match status" value="1"/>
</dbReference>
<comment type="caution">
    <text evidence="2">The sequence shown here is derived from an EMBL/GenBank/DDBJ whole genome shotgun (WGS) entry which is preliminary data.</text>
</comment>
<organism evidence="2 3">
    <name type="scientific">Mycobacterium talmoniae</name>
    <dbReference type="NCBI Taxonomy" id="1858794"/>
    <lineage>
        <taxon>Bacteria</taxon>
        <taxon>Bacillati</taxon>
        <taxon>Actinomycetota</taxon>
        <taxon>Actinomycetes</taxon>
        <taxon>Mycobacteriales</taxon>
        <taxon>Mycobacteriaceae</taxon>
        <taxon>Mycobacterium</taxon>
    </lineage>
</organism>
<evidence type="ECO:0000313" key="3">
    <source>
        <dbReference type="Proteomes" id="UP000179734"/>
    </source>
</evidence>
<protein>
    <recommendedName>
        <fullName evidence="1">ER-bound oxygenase mpaB/mpaB'/Rubber oxygenase catalytic domain-containing protein</fullName>
    </recommendedName>
</protein>
<dbReference type="AlphaFoldDB" id="A0A1S1N9H1"/>
<sequence length="366" mass="40597">MGKGRHLNRLSTVRAWLSLPQAEPAEDYGFFGPNSVTWKVWSYPTSLSIGFQRAVVIEELDPALVASVDHTHAIYDRPRTRYDRTLRYFAMVAFGDSRSTAEAADVLVKIHSKAIGVDPVTGASYDANDPASQLWIHLTAWHSILYAYEKFGPGRLSAEEEAQYWADCARAAELQTFDPADVPRSREGIREYFEQMRPQLVGSGIAHKAMQHLLRAEVMLPPMPLLLRPATRVIAAFLRRGTLATMPRWMRELGGVGTSRLLDALVVSPLSAAFTVIGASKRLQLSLLRLISPMTLPIGTRVVLAIPPKNPVTMTPREAQARYGYAVPAQAHLEMRERQKNRVFGQGCAPSDDGLIESQPILGSLR</sequence>
<dbReference type="GO" id="GO:0016491">
    <property type="term" value="F:oxidoreductase activity"/>
    <property type="evidence" value="ECO:0007669"/>
    <property type="project" value="InterPro"/>
</dbReference>
<reference evidence="2 3" key="1">
    <citation type="submission" date="2016-10" db="EMBL/GenBank/DDBJ databases">
        <title>Genome sequence of Mycobacterium talmonii.</title>
        <authorList>
            <person name="Greninger A.L."/>
            <person name="Elliott B."/>
            <person name="Vasireddy S."/>
            <person name="Vasireddy R."/>
        </authorList>
    </citation>
    <scope>NUCLEOTIDE SEQUENCE [LARGE SCALE GENOMIC DNA]</scope>
    <source>
        <strain evidence="3">NE-TNMC-100812</strain>
    </source>
</reference>
<gene>
    <name evidence="2" type="ORF">BKN37_22880</name>
</gene>
<dbReference type="Pfam" id="PF09995">
    <property type="entry name" value="MPAB_Lcp_cat"/>
    <property type="match status" value="1"/>
</dbReference>
<dbReference type="EMBL" id="MLQM01000181">
    <property type="protein sequence ID" value="OHU96074.1"/>
    <property type="molecule type" value="Genomic_DNA"/>
</dbReference>